<dbReference type="EMBL" id="SMOL01000148">
    <property type="protein sequence ID" value="KAB2628785.1"/>
    <property type="molecule type" value="Genomic_DNA"/>
</dbReference>
<reference evidence="1 2" key="3">
    <citation type="submission" date="2019-11" db="EMBL/GenBank/DDBJ databases">
        <title>A de novo genome assembly of a pear dwarfing rootstock.</title>
        <authorList>
            <person name="Wang F."/>
            <person name="Wang J."/>
            <person name="Li S."/>
            <person name="Zhang Y."/>
            <person name="Fang M."/>
            <person name="Ma L."/>
            <person name="Zhao Y."/>
            <person name="Jiang S."/>
        </authorList>
    </citation>
    <scope>NUCLEOTIDE SEQUENCE [LARGE SCALE GENOMIC DNA]</scope>
    <source>
        <strain evidence="1">S2</strain>
        <tissue evidence="1">Leaf</tissue>
    </source>
</reference>
<reference evidence="2" key="2">
    <citation type="submission" date="2019-10" db="EMBL/GenBank/DDBJ databases">
        <title>A de novo genome assembly of a pear dwarfing rootstock.</title>
        <authorList>
            <person name="Wang F."/>
            <person name="Wang J."/>
            <person name="Li S."/>
            <person name="Zhang Y."/>
            <person name="Fang M."/>
            <person name="Ma L."/>
            <person name="Zhao Y."/>
            <person name="Jiang S."/>
        </authorList>
    </citation>
    <scope>NUCLEOTIDE SEQUENCE [LARGE SCALE GENOMIC DNA]</scope>
</reference>
<comment type="caution">
    <text evidence="1">The sequence shown here is derived from an EMBL/GenBank/DDBJ whole genome shotgun (WGS) entry which is preliminary data.</text>
</comment>
<name>A0A5N5HLT8_9ROSA</name>
<reference evidence="1 2" key="1">
    <citation type="submission" date="2019-09" db="EMBL/GenBank/DDBJ databases">
        <authorList>
            <person name="Ou C."/>
        </authorList>
    </citation>
    <scope>NUCLEOTIDE SEQUENCE [LARGE SCALE GENOMIC DNA]</scope>
    <source>
        <strain evidence="1">S2</strain>
        <tissue evidence="1">Leaf</tissue>
    </source>
</reference>
<protein>
    <submittedName>
        <fullName evidence="1">Crooked neck-like protein 1</fullName>
    </submittedName>
</protein>
<dbReference type="Proteomes" id="UP000327157">
    <property type="component" value="Chromosome 8"/>
</dbReference>
<sequence length="443" mass="49520">MNQLRLGKLHSASSSPGDLRRRPLLSLKCTSSALAVIPKKLNKKMPIVTEGRLPGYEEYDDCMFSQLEAACKCEKQQVKQHGTTILLSVSPDHVLIAADSRLTSYANEIQRRPQFSKISELSSSPAASGCFCGDVCEGTNLLTHLGSMNGVSMIDSANQYLNLPPHQAYGAFVCLKSTEFEEPRGYRLFNTIKVPIHCVECRHEVDWSTCNCPRLQEDSGCIRMEEGIHFMGSGARPAINYCEVKYMQKRLRSEERSRGCCFSLLGGLDIELIEAMQDAFETLLIASLIDPSSGGPFTVHGISKNEVNLIQKSQTFLEACRTHYDCLSAIMVNSIFLVSPTCLEKMDILTSLGIKRDEIKYSGHPLTWLQGEFTLQLVSFNASHNVSDTLKRAKRVRIIPEFTNNIVGMRFFSLVHEKEGHQEATYRVYVSDPTPEFLNGLIE</sequence>
<proteinExistence type="predicted"/>
<gene>
    <name evidence="1" type="ORF">D8674_033580</name>
</gene>
<accession>A0A5N5HLT8</accession>
<evidence type="ECO:0000313" key="1">
    <source>
        <dbReference type="EMBL" id="KAB2628785.1"/>
    </source>
</evidence>
<keyword evidence="2" id="KW-1185">Reference proteome</keyword>
<organism evidence="1 2">
    <name type="scientific">Pyrus ussuriensis x Pyrus communis</name>
    <dbReference type="NCBI Taxonomy" id="2448454"/>
    <lineage>
        <taxon>Eukaryota</taxon>
        <taxon>Viridiplantae</taxon>
        <taxon>Streptophyta</taxon>
        <taxon>Embryophyta</taxon>
        <taxon>Tracheophyta</taxon>
        <taxon>Spermatophyta</taxon>
        <taxon>Magnoliopsida</taxon>
        <taxon>eudicotyledons</taxon>
        <taxon>Gunneridae</taxon>
        <taxon>Pentapetalae</taxon>
        <taxon>rosids</taxon>
        <taxon>fabids</taxon>
        <taxon>Rosales</taxon>
        <taxon>Rosaceae</taxon>
        <taxon>Amygdaloideae</taxon>
        <taxon>Maleae</taxon>
        <taxon>Pyrus</taxon>
    </lineage>
</organism>
<dbReference type="InterPro" id="IPR029055">
    <property type="entry name" value="Ntn_hydrolases_N"/>
</dbReference>
<dbReference type="SUPFAM" id="SSF56235">
    <property type="entry name" value="N-terminal nucleophile aminohydrolases (Ntn hydrolases)"/>
    <property type="match status" value="1"/>
</dbReference>
<dbReference type="AlphaFoldDB" id="A0A5N5HLT8"/>
<evidence type="ECO:0000313" key="2">
    <source>
        <dbReference type="Proteomes" id="UP000327157"/>
    </source>
</evidence>